<protein>
    <submittedName>
        <fullName evidence="1">Uncharacterized protein</fullName>
    </submittedName>
</protein>
<evidence type="ECO:0000313" key="1">
    <source>
        <dbReference type="EMBL" id="CDW43942.1"/>
    </source>
</evidence>
<proteinExistence type="predicted"/>
<name>A0A0K2V1C6_LEPSM</name>
<accession>A0A0K2V1C6</accession>
<reference evidence="1" key="1">
    <citation type="submission" date="2014-05" db="EMBL/GenBank/DDBJ databases">
        <authorList>
            <person name="Chronopoulou M."/>
        </authorList>
    </citation>
    <scope>NUCLEOTIDE SEQUENCE</scope>
    <source>
        <tissue evidence="1">Whole organism</tissue>
    </source>
</reference>
<organism evidence="1">
    <name type="scientific">Lepeophtheirus salmonis</name>
    <name type="common">Salmon louse</name>
    <name type="synonym">Caligus salmonis</name>
    <dbReference type="NCBI Taxonomy" id="72036"/>
    <lineage>
        <taxon>Eukaryota</taxon>
        <taxon>Metazoa</taxon>
        <taxon>Ecdysozoa</taxon>
        <taxon>Arthropoda</taxon>
        <taxon>Crustacea</taxon>
        <taxon>Multicrustacea</taxon>
        <taxon>Hexanauplia</taxon>
        <taxon>Copepoda</taxon>
        <taxon>Siphonostomatoida</taxon>
        <taxon>Caligidae</taxon>
        <taxon>Lepeophtheirus</taxon>
    </lineage>
</organism>
<dbReference type="EMBL" id="HACA01026581">
    <property type="protein sequence ID" value="CDW43942.1"/>
    <property type="molecule type" value="Transcribed_RNA"/>
</dbReference>
<sequence length="55" mass="6453">MTNFIHIINVIQNRNKFNNAQNYDFSFVSSWAFDGVFLLFTQARKISIPFLLHSS</sequence>
<dbReference type="AlphaFoldDB" id="A0A0K2V1C6"/>